<keyword evidence="2" id="KW-0150">Chloroplast</keyword>
<feature type="binding site" evidence="5">
    <location>
        <position position="208"/>
    </location>
    <ligand>
        <name>chlorophyll a</name>
        <dbReference type="ChEBI" id="CHEBI:58416"/>
        <label>1</label>
    </ligand>
</feature>
<feature type="binding site" description="axial binding residue" evidence="5">
    <location>
        <position position="99"/>
    </location>
    <ligand>
        <name>chlorophyll b</name>
        <dbReference type="ChEBI" id="CHEBI:61721"/>
        <label>1</label>
    </ligand>
    <ligandPart>
        <name>Mg</name>
        <dbReference type="ChEBI" id="CHEBI:25107"/>
    </ligandPart>
</feature>
<feature type="binding site" evidence="5">
    <location>
        <position position="73"/>
    </location>
    <ligand>
        <name>chlorophyll a</name>
        <dbReference type="ChEBI" id="CHEBI:58416"/>
        <label>1</label>
    </ligand>
</feature>
<evidence type="ECO:0000256" key="6">
    <source>
        <dbReference type="SAM" id="SignalP"/>
    </source>
</evidence>
<proteinExistence type="evidence at transcript level"/>
<dbReference type="GO" id="GO:0009507">
    <property type="term" value="C:chloroplast"/>
    <property type="evidence" value="ECO:0007669"/>
    <property type="project" value="UniProtKB-SubCell"/>
</dbReference>
<organism evidence="7">
    <name type="scientific">Bigelowiella natans</name>
    <name type="common">Pedinomonas minutissima</name>
    <name type="synonym">Chlorarachnion sp. (strain CCMP621)</name>
    <dbReference type="NCBI Taxonomy" id="227086"/>
    <lineage>
        <taxon>Eukaryota</taxon>
        <taxon>Sar</taxon>
        <taxon>Rhizaria</taxon>
        <taxon>Cercozoa</taxon>
        <taxon>Chlorarachniophyceae</taxon>
        <taxon>Bigelowiella</taxon>
    </lineage>
</organism>
<feature type="signal peptide" evidence="6">
    <location>
        <begin position="1"/>
        <end position="17"/>
    </location>
</feature>
<evidence type="ECO:0000256" key="1">
    <source>
        <dbReference type="ARBA" id="ARBA00004229"/>
    </source>
</evidence>
<dbReference type="AlphaFoldDB" id="A4QPI6"/>
<dbReference type="GO" id="GO:0009765">
    <property type="term" value="P:photosynthesis, light harvesting"/>
    <property type="evidence" value="ECO:0007669"/>
    <property type="project" value="InterPro"/>
</dbReference>
<dbReference type="Gene3D" id="1.10.3460.10">
    <property type="entry name" value="Chlorophyll a/b binding protein domain"/>
    <property type="match status" value="1"/>
</dbReference>
<feature type="binding site" evidence="5">
    <location>
        <position position="97"/>
    </location>
    <ligand>
        <name>chlorophyll a</name>
        <dbReference type="ChEBI" id="CHEBI:58416"/>
        <label>1</label>
    </ligand>
</feature>
<evidence type="ECO:0000256" key="3">
    <source>
        <dbReference type="ARBA" id="ARBA00022531"/>
    </source>
</evidence>
<keyword evidence="6" id="KW-0732">Signal</keyword>
<dbReference type="SUPFAM" id="SSF103511">
    <property type="entry name" value="Chlorophyll a-b binding protein"/>
    <property type="match status" value="1"/>
</dbReference>
<feature type="binding site" evidence="5">
    <location>
        <position position="210"/>
    </location>
    <ligand>
        <name>chlorophyll a</name>
        <dbReference type="ChEBI" id="CHEBI:58416"/>
        <label>1</label>
    </ligand>
</feature>
<feature type="binding site" evidence="5">
    <location>
        <position position="79"/>
    </location>
    <ligand>
        <name>chlorophyll a</name>
        <dbReference type="ChEBI" id="CHEBI:58416"/>
        <label>1</label>
    </ligand>
</feature>
<evidence type="ECO:0000256" key="4">
    <source>
        <dbReference type="ARBA" id="ARBA00022640"/>
    </source>
</evidence>
<evidence type="ECO:0000256" key="2">
    <source>
        <dbReference type="ARBA" id="ARBA00022528"/>
    </source>
</evidence>
<dbReference type="Pfam" id="PF00504">
    <property type="entry name" value="Chloroa_b-bind"/>
    <property type="match status" value="1"/>
</dbReference>
<dbReference type="InterPro" id="IPR022796">
    <property type="entry name" value="Chloroa_b-bind"/>
</dbReference>
<sequence>MLYLSVALLGLVSAAPAARTTAPKTGLRSMVRAAPRGLKRNVGAKSGYVGWNELDKMSGKVYDNIIFQKPQGWDPAGLSRDVDKAVINRYRDAELQHGRLGMMAVVGQILAEKFHPFNADAAGTAWQQYKHVLAENPSIVKIALAQAVIQELVRSSTFFDKEGLPKWHAAIGALKDGKEGGNYGFDPLGLMPKNADAAEKRKNQELNNGRLAMLAALGVLAEEAKTGVPVADKLF</sequence>
<keyword evidence="3" id="KW-0602">Photosynthesis</keyword>
<name>A4QPI6_BIGNA</name>
<protein>
    <submittedName>
        <fullName evidence="7">Chloroplast protein Lhcy1</fullName>
    </submittedName>
</protein>
<dbReference type="EMBL" id="BK005986">
    <property type="protein sequence ID" value="DAA05889.1"/>
    <property type="molecule type" value="mRNA"/>
</dbReference>
<feature type="binding site" evidence="5">
    <location>
        <position position="205"/>
    </location>
    <ligand>
        <name>chlorophyll a</name>
        <dbReference type="ChEBI" id="CHEBI:58416"/>
        <label>1</label>
    </ligand>
</feature>
<accession>A4QPI6</accession>
<dbReference type="GO" id="GO:0016168">
    <property type="term" value="F:chlorophyll binding"/>
    <property type="evidence" value="ECO:0007669"/>
    <property type="project" value="UniProtKB-KW"/>
</dbReference>
<reference evidence="7" key="1">
    <citation type="journal article" date="2007" name="Plant Physiol.">
        <title>Tracing the evolution of the light-harvesting antennae in chlorophyll a/b-containing organisms.</title>
        <authorList>
            <person name="Koziol A.G."/>
            <person name="Borza T."/>
            <person name="Ishida K."/>
            <person name="Keeling P."/>
            <person name="Lee R.W."/>
            <person name="Durnford D.G."/>
        </authorList>
    </citation>
    <scope>NUCLEOTIDE SEQUENCE</scope>
</reference>
<feature type="chain" id="PRO_5030164106" evidence="6">
    <location>
        <begin position="18"/>
        <end position="235"/>
    </location>
</feature>
<dbReference type="InterPro" id="IPR001344">
    <property type="entry name" value="Chloro_AB-bd_pln"/>
</dbReference>
<dbReference type="PANTHER" id="PTHR21649">
    <property type="entry name" value="CHLOROPHYLL A/B BINDING PROTEIN"/>
    <property type="match status" value="1"/>
</dbReference>
<keyword evidence="5" id="KW-0157">Chromophore</keyword>
<dbReference type="HOGENOM" id="CLU_057943_3_1_1"/>
<feature type="binding site" evidence="5">
    <location>
        <position position="140"/>
    </location>
    <ligand>
        <name>chlorophyll a</name>
        <dbReference type="ChEBI" id="CHEBI:58416"/>
        <label>3</label>
    </ligand>
</feature>
<evidence type="ECO:0000313" key="7">
    <source>
        <dbReference type="EMBL" id="DAA05889.1"/>
    </source>
</evidence>
<comment type="subcellular location">
    <subcellularLocation>
        <location evidence="1">Plastid</location>
        <location evidence="1">Chloroplast</location>
    </subcellularLocation>
</comment>
<evidence type="ECO:0000256" key="5">
    <source>
        <dbReference type="PIRSR" id="PIRSR601344-1"/>
    </source>
</evidence>
<keyword evidence="5" id="KW-0148">Chlorophyll</keyword>
<feature type="binding site" evidence="5">
    <location>
        <position position="94"/>
    </location>
    <ligand>
        <name>chlorophyll a</name>
        <dbReference type="ChEBI" id="CHEBI:58416"/>
        <label>1</label>
    </ligand>
</feature>
<dbReference type="GO" id="GO:0016020">
    <property type="term" value="C:membrane"/>
    <property type="evidence" value="ECO:0007669"/>
    <property type="project" value="InterPro"/>
</dbReference>
<keyword evidence="4" id="KW-0934">Plastid</keyword>